<evidence type="ECO:0000256" key="2">
    <source>
        <dbReference type="ARBA" id="ARBA00022737"/>
    </source>
</evidence>
<dbReference type="Gene3D" id="3.40.1390.20">
    <property type="entry name" value="HprK N-terminal domain-like"/>
    <property type="match status" value="1"/>
</dbReference>
<dbReference type="RefSeq" id="WP_013681851.1">
    <property type="nucleotide sequence ID" value="NC_015318.1"/>
</dbReference>
<protein>
    <submittedName>
        <fullName evidence="5">CBS domain containing protein</fullName>
    </submittedName>
</protein>
<proteinExistence type="predicted"/>
<dbReference type="HOGENOM" id="CLU_025243_1_0_7"/>
<evidence type="ECO:0000313" key="6">
    <source>
        <dbReference type="Proteomes" id="UP000008139"/>
    </source>
</evidence>
<dbReference type="InterPro" id="IPR046342">
    <property type="entry name" value="CBS_dom_sf"/>
</dbReference>
<dbReference type="Gene3D" id="3.90.1640.10">
    <property type="entry name" value="inorganic pyrophosphatase (n-terminal core)"/>
    <property type="match status" value="1"/>
</dbReference>
<dbReference type="Pfam" id="PF01368">
    <property type="entry name" value="DHH"/>
    <property type="match status" value="1"/>
</dbReference>
<dbReference type="SUPFAM" id="SSF64182">
    <property type="entry name" value="DHH phosphoesterases"/>
    <property type="match status" value="1"/>
</dbReference>
<organism evidence="5 6">
    <name type="scientific">Hippea maritima (strain ATCC 700847 / DSM 10411 / MH2)</name>
    <dbReference type="NCBI Taxonomy" id="760142"/>
    <lineage>
        <taxon>Bacteria</taxon>
        <taxon>Pseudomonadati</taxon>
        <taxon>Campylobacterota</taxon>
        <taxon>Desulfurellia</taxon>
        <taxon>Desulfurellales</taxon>
        <taxon>Hippeaceae</taxon>
        <taxon>Hippea</taxon>
    </lineage>
</organism>
<dbReference type="OrthoDB" id="9766150at2"/>
<sequence>MREIKNIYVVGRKNPDLDSVACSITYAELKNTIDKETNYVPAVCGRIDVATQKLFGHFNIPFPKYIADLSLRVEDVMTSQTITVNKNDPVTEIFKLMLKNDLMVVPVVDDSGKFIGYLGMIDIARKSISSVMPDIFRKIKTSISIIKKAVNGEVIVKIDEDETKQFVATTIMGVMDVDCLFEIIDRIDPENTIIVIGNRKDLQKAAIELGVKCVILSYGCNLDNELASLAKQKGVFVIRSEYDAFATVGLIEWGTPVESVCEKSSVFVNLSDLVNEIKEKVYQSSNRAVAVVDKSNKVRGIITRTDIIKYNKRNVILVDHSSSANAPDGIFECNVLEIIDHHRIGDIQTGYRTRYRIEPWGSTAAIIADEFAKHKVKPSKTTAMLLASAIIVNTEFLKEEKATDYDIEALQWVCSLWDIDIEEFSEEIKSVLNS</sequence>
<reference evidence="6" key="2">
    <citation type="submission" date="2011-03" db="EMBL/GenBank/DDBJ databases">
        <title>The complete genome of Hippea maritima DSM 10411.</title>
        <authorList>
            <consortium name="US DOE Joint Genome Institute (JGI-PGF)"/>
            <person name="Lucas S."/>
            <person name="Copeland A."/>
            <person name="Lapidus A."/>
            <person name="Bruce D."/>
            <person name="Goodwin L."/>
            <person name="Pitluck S."/>
            <person name="Peters L."/>
            <person name="Kyrpides N."/>
            <person name="Mavromatis K."/>
            <person name="Pagani I."/>
            <person name="Ivanova N."/>
            <person name="Mikhailova N."/>
            <person name="Lu M."/>
            <person name="Detter J.C."/>
            <person name="Tapia R."/>
            <person name="Han C."/>
            <person name="Land M."/>
            <person name="Hauser L."/>
            <person name="Markowitz V."/>
            <person name="Cheng J.-F."/>
            <person name="Hugenholtz P."/>
            <person name="Woyke T."/>
            <person name="Wu D."/>
            <person name="Spring S."/>
            <person name="Schroeder M."/>
            <person name="Brambilla E."/>
            <person name="Klenk H.-P."/>
            <person name="Eisen J.A."/>
        </authorList>
    </citation>
    <scope>NUCLEOTIDE SEQUENCE [LARGE SCALE GENOMIC DNA]</scope>
    <source>
        <strain evidence="6">ATCC 700847 / DSM 10411 / MH2</strain>
    </source>
</reference>
<feature type="domain" description="CBS" evidence="4">
    <location>
        <begin position="261"/>
        <end position="318"/>
    </location>
</feature>
<dbReference type="NCBIfam" id="NF011443">
    <property type="entry name" value="PRK14869.1-5"/>
    <property type="match status" value="1"/>
</dbReference>
<dbReference type="SUPFAM" id="SSF75138">
    <property type="entry name" value="HprK N-terminal domain-like"/>
    <property type="match status" value="1"/>
</dbReference>
<dbReference type="eggNOG" id="COG1227">
    <property type="taxonomic scope" value="Bacteria"/>
</dbReference>
<dbReference type="EMBL" id="CP002606">
    <property type="protein sequence ID" value="AEA33810.1"/>
    <property type="molecule type" value="Genomic_DNA"/>
</dbReference>
<name>F2LVM6_HIPMA</name>
<dbReference type="InterPro" id="IPR051462">
    <property type="entry name" value="CBS_domain-containing"/>
</dbReference>
<dbReference type="InterPro" id="IPR001667">
    <property type="entry name" value="DDH_dom"/>
</dbReference>
<dbReference type="CDD" id="cd02205">
    <property type="entry name" value="CBS_pair_SF"/>
    <property type="match status" value="1"/>
</dbReference>
<feature type="domain" description="CBS" evidence="4">
    <location>
        <begin position="77"/>
        <end position="135"/>
    </location>
</feature>
<gene>
    <name evidence="5" type="ordered locus">Hipma_0840</name>
</gene>
<keyword evidence="3" id="KW-0129">CBS domain</keyword>
<dbReference type="Proteomes" id="UP000008139">
    <property type="component" value="Chromosome"/>
</dbReference>
<dbReference type="InterPro" id="IPR000644">
    <property type="entry name" value="CBS_dom"/>
</dbReference>
<dbReference type="Pfam" id="PF07085">
    <property type="entry name" value="DRTGG"/>
    <property type="match status" value="1"/>
</dbReference>
<dbReference type="InterPro" id="IPR010766">
    <property type="entry name" value="DRTGG"/>
</dbReference>
<evidence type="ECO:0000259" key="4">
    <source>
        <dbReference type="PROSITE" id="PS51371"/>
    </source>
</evidence>
<dbReference type="Pfam" id="PF00571">
    <property type="entry name" value="CBS"/>
    <property type="match status" value="2"/>
</dbReference>
<dbReference type="PANTHER" id="PTHR48108:SF33">
    <property type="entry name" value="METHYLATED PROTEIN MJ0556"/>
    <property type="match status" value="1"/>
</dbReference>
<evidence type="ECO:0000313" key="5">
    <source>
        <dbReference type="EMBL" id="AEA33810.1"/>
    </source>
</evidence>
<reference evidence="5 6" key="1">
    <citation type="journal article" date="2011" name="Stand. Genomic Sci.">
        <title>Complete genome sequence of the thermophilic sulfur-reducer Hippea maritima type strain (MH(2)).</title>
        <authorList>
            <person name="Huntemann M."/>
            <person name="Lu M."/>
            <person name="Nolan M."/>
            <person name="Lapidus A."/>
            <person name="Lucas S."/>
            <person name="Hammon N."/>
            <person name="Deshpande S."/>
            <person name="Cheng J.F."/>
            <person name="Tapia R."/>
            <person name="Han C."/>
            <person name="Goodwin L."/>
            <person name="Pitluck S."/>
            <person name="Liolios K."/>
            <person name="Pagani I."/>
            <person name="Ivanova N."/>
            <person name="Ovchinikova G."/>
            <person name="Pati A."/>
            <person name="Chen A."/>
            <person name="Palaniappan K."/>
            <person name="Land M."/>
            <person name="Hauser L."/>
            <person name="Jeffries C.D."/>
            <person name="Detter J.C."/>
            <person name="Brambilla E.M."/>
            <person name="Rohde M."/>
            <person name="Spring S."/>
            <person name="Goker M."/>
            <person name="Woyke T."/>
            <person name="Bristow J."/>
            <person name="Eisen J.A."/>
            <person name="Markowitz V."/>
            <person name="Hugenholtz P."/>
            <person name="Kyrpides N.C."/>
            <person name="Klenk H.P."/>
            <person name="Mavromatis K."/>
        </authorList>
    </citation>
    <scope>NUCLEOTIDE SEQUENCE [LARGE SCALE GENOMIC DNA]</scope>
    <source>
        <strain evidence="6">ATCC 700847 / DSM 10411 / MH2</strain>
    </source>
</reference>
<dbReference type="SUPFAM" id="SSF54631">
    <property type="entry name" value="CBS-domain pair"/>
    <property type="match status" value="1"/>
</dbReference>
<evidence type="ECO:0000256" key="1">
    <source>
        <dbReference type="ARBA" id="ARBA00011643"/>
    </source>
</evidence>
<dbReference type="PANTHER" id="PTHR48108">
    <property type="entry name" value="CBS DOMAIN-CONTAINING PROTEIN CBSX2, CHLOROPLASTIC"/>
    <property type="match status" value="1"/>
</dbReference>
<dbReference type="KEGG" id="hmr:Hipma_0840"/>
<dbReference type="InterPro" id="IPR028979">
    <property type="entry name" value="Ser_kin/Pase_Hpr-like_N_sf"/>
</dbReference>
<dbReference type="InterPro" id="IPR038763">
    <property type="entry name" value="DHH_sf"/>
</dbReference>
<dbReference type="STRING" id="760142.Hipma_0840"/>
<dbReference type="SMART" id="SM00116">
    <property type="entry name" value="CBS"/>
    <property type="match status" value="2"/>
</dbReference>
<dbReference type="AlphaFoldDB" id="F2LVM6"/>
<dbReference type="Gene3D" id="3.10.580.10">
    <property type="entry name" value="CBS-domain"/>
    <property type="match status" value="1"/>
</dbReference>
<comment type="subunit">
    <text evidence="1">Homohexamer.</text>
</comment>
<keyword evidence="2" id="KW-0677">Repeat</keyword>
<dbReference type="eggNOG" id="COG0517">
    <property type="taxonomic scope" value="Bacteria"/>
</dbReference>
<keyword evidence="6" id="KW-1185">Reference proteome</keyword>
<evidence type="ECO:0000256" key="3">
    <source>
        <dbReference type="PROSITE-ProRule" id="PRU00703"/>
    </source>
</evidence>
<accession>F2LVM6</accession>
<dbReference type="PROSITE" id="PS51371">
    <property type="entry name" value="CBS"/>
    <property type="match status" value="2"/>
</dbReference>
<dbReference type="InParanoid" id="F2LVM6"/>
<dbReference type="eggNOG" id="COG4109">
    <property type="taxonomic scope" value="Bacteria"/>
</dbReference>